<feature type="transmembrane region" description="Helical" evidence="2">
    <location>
        <begin position="48"/>
        <end position="68"/>
    </location>
</feature>
<feature type="region of interest" description="Disordered" evidence="1">
    <location>
        <begin position="78"/>
        <end position="99"/>
    </location>
</feature>
<comment type="caution">
    <text evidence="3">The sequence shown here is derived from an EMBL/GenBank/DDBJ whole genome shotgun (WGS) entry which is preliminary data.</text>
</comment>
<dbReference type="Proteomes" id="UP001209540">
    <property type="component" value="Unassembled WGS sequence"/>
</dbReference>
<feature type="compositionally biased region" description="Low complexity" evidence="1">
    <location>
        <begin position="78"/>
        <end position="87"/>
    </location>
</feature>
<keyword evidence="2" id="KW-0812">Transmembrane</keyword>
<organism evidence="3 4">
    <name type="scientific">Phascolomyces articulosus</name>
    <dbReference type="NCBI Taxonomy" id="60185"/>
    <lineage>
        <taxon>Eukaryota</taxon>
        <taxon>Fungi</taxon>
        <taxon>Fungi incertae sedis</taxon>
        <taxon>Mucoromycota</taxon>
        <taxon>Mucoromycotina</taxon>
        <taxon>Mucoromycetes</taxon>
        <taxon>Mucorales</taxon>
        <taxon>Lichtheimiaceae</taxon>
        <taxon>Phascolomyces</taxon>
    </lineage>
</organism>
<protein>
    <submittedName>
        <fullName evidence="3">Uncharacterized protein</fullName>
    </submittedName>
</protein>
<name>A0AAD5JWH3_9FUNG</name>
<keyword evidence="4" id="KW-1185">Reference proteome</keyword>
<reference evidence="3" key="1">
    <citation type="journal article" date="2022" name="IScience">
        <title>Evolution of zygomycete secretomes and the origins of terrestrial fungal ecologies.</title>
        <authorList>
            <person name="Chang Y."/>
            <person name="Wang Y."/>
            <person name="Mondo S."/>
            <person name="Ahrendt S."/>
            <person name="Andreopoulos W."/>
            <person name="Barry K."/>
            <person name="Beard J."/>
            <person name="Benny G.L."/>
            <person name="Blankenship S."/>
            <person name="Bonito G."/>
            <person name="Cuomo C."/>
            <person name="Desiro A."/>
            <person name="Gervers K.A."/>
            <person name="Hundley H."/>
            <person name="Kuo A."/>
            <person name="LaButti K."/>
            <person name="Lang B.F."/>
            <person name="Lipzen A."/>
            <person name="O'Donnell K."/>
            <person name="Pangilinan J."/>
            <person name="Reynolds N."/>
            <person name="Sandor L."/>
            <person name="Smith M.E."/>
            <person name="Tsang A."/>
            <person name="Grigoriev I.V."/>
            <person name="Stajich J.E."/>
            <person name="Spatafora J.W."/>
        </authorList>
    </citation>
    <scope>NUCLEOTIDE SEQUENCE</scope>
    <source>
        <strain evidence="3">RSA 2281</strain>
    </source>
</reference>
<evidence type="ECO:0000256" key="1">
    <source>
        <dbReference type="SAM" id="MobiDB-lite"/>
    </source>
</evidence>
<dbReference type="EMBL" id="JAIXMP010000063">
    <property type="protein sequence ID" value="KAI9244132.1"/>
    <property type="molecule type" value="Genomic_DNA"/>
</dbReference>
<feature type="transmembrane region" description="Helical" evidence="2">
    <location>
        <begin position="16"/>
        <end position="41"/>
    </location>
</feature>
<evidence type="ECO:0000313" key="3">
    <source>
        <dbReference type="EMBL" id="KAI9244132.1"/>
    </source>
</evidence>
<keyword evidence="2" id="KW-1133">Transmembrane helix</keyword>
<reference evidence="3" key="2">
    <citation type="submission" date="2023-02" db="EMBL/GenBank/DDBJ databases">
        <authorList>
            <consortium name="DOE Joint Genome Institute"/>
            <person name="Mondo S.J."/>
            <person name="Chang Y."/>
            <person name="Wang Y."/>
            <person name="Ahrendt S."/>
            <person name="Andreopoulos W."/>
            <person name="Barry K."/>
            <person name="Beard J."/>
            <person name="Benny G.L."/>
            <person name="Blankenship S."/>
            <person name="Bonito G."/>
            <person name="Cuomo C."/>
            <person name="Desiro A."/>
            <person name="Gervers K.A."/>
            <person name="Hundley H."/>
            <person name="Kuo A."/>
            <person name="LaButti K."/>
            <person name="Lang B.F."/>
            <person name="Lipzen A."/>
            <person name="O'Donnell K."/>
            <person name="Pangilinan J."/>
            <person name="Reynolds N."/>
            <person name="Sandor L."/>
            <person name="Smith M.W."/>
            <person name="Tsang A."/>
            <person name="Grigoriev I.V."/>
            <person name="Stajich J.E."/>
            <person name="Spatafora J.W."/>
        </authorList>
    </citation>
    <scope>NUCLEOTIDE SEQUENCE</scope>
    <source>
        <strain evidence="3">RSA 2281</strain>
    </source>
</reference>
<keyword evidence="2" id="KW-0472">Membrane</keyword>
<sequence length="99" mass="10332">MIYILGGLSALPLTLFTIYALATLFVATCVASLVGIFITAIGLTIGGLILAPFLLGAVFLSMIAVTGYKVYHYWIPSSTTSSTSTSSLPPVSDVGQDKK</sequence>
<proteinExistence type="predicted"/>
<gene>
    <name evidence="3" type="ORF">BDA99DRAFT_312463</name>
</gene>
<evidence type="ECO:0000313" key="4">
    <source>
        <dbReference type="Proteomes" id="UP001209540"/>
    </source>
</evidence>
<dbReference type="AlphaFoldDB" id="A0AAD5JWH3"/>
<accession>A0AAD5JWH3</accession>
<evidence type="ECO:0000256" key="2">
    <source>
        <dbReference type="SAM" id="Phobius"/>
    </source>
</evidence>